<reference evidence="1 2" key="1">
    <citation type="submission" date="2022-06" db="EMBL/GenBank/DDBJ databases">
        <title>Endosaccharibacter gen. nov., sp. nov., endophytic bacteria isolated from sugarcane.</title>
        <authorList>
            <person name="Pitiwittayakul N."/>
            <person name="Yukphan P."/>
            <person name="Charoenyingcharoen P."/>
            <person name="Tanasupawat S."/>
        </authorList>
    </citation>
    <scope>NUCLEOTIDE SEQUENCE [LARGE SCALE GENOMIC DNA]</scope>
    <source>
        <strain evidence="1 2">KSS8</strain>
    </source>
</reference>
<accession>A0ABT1WAP8</accession>
<proteinExistence type="predicted"/>
<dbReference type="EMBL" id="JAMSKV010000011">
    <property type="protein sequence ID" value="MCQ8279317.1"/>
    <property type="molecule type" value="Genomic_DNA"/>
</dbReference>
<name>A0ABT1WAP8_9PROT</name>
<evidence type="ECO:0000313" key="1">
    <source>
        <dbReference type="EMBL" id="MCQ8279317.1"/>
    </source>
</evidence>
<keyword evidence="2" id="KW-1185">Reference proteome</keyword>
<dbReference type="Proteomes" id="UP001524587">
    <property type="component" value="Unassembled WGS sequence"/>
</dbReference>
<comment type="caution">
    <text evidence="1">The sequence shown here is derived from an EMBL/GenBank/DDBJ whole genome shotgun (WGS) entry which is preliminary data.</text>
</comment>
<organism evidence="1 2">
    <name type="scientific">Endosaccharibacter trunci</name>
    <dbReference type="NCBI Taxonomy" id="2812733"/>
    <lineage>
        <taxon>Bacteria</taxon>
        <taxon>Pseudomonadati</taxon>
        <taxon>Pseudomonadota</taxon>
        <taxon>Alphaproteobacteria</taxon>
        <taxon>Acetobacterales</taxon>
        <taxon>Acetobacteraceae</taxon>
        <taxon>Endosaccharibacter</taxon>
    </lineage>
</organism>
<protein>
    <submittedName>
        <fullName evidence="1">Baseplate J/gp47 family protein</fullName>
    </submittedName>
</protein>
<dbReference type="SUPFAM" id="SSF51120">
    <property type="entry name" value="beta-Roll"/>
    <property type="match status" value="1"/>
</dbReference>
<dbReference type="InterPro" id="IPR011049">
    <property type="entry name" value="Serralysin-like_metalloprot_C"/>
</dbReference>
<evidence type="ECO:0000313" key="2">
    <source>
        <dbReference type="Proteomes" id="UP001524587"/>
    </source>
</evidence>
<dbReference type="RefSeq" id="WP_422864804.1">
    <property type="nucleotide sequence ID" value="NZ_JAMSKV010000011.1"/>
</dbReference>
<gene>
    <name evidence="1" type="ORF">NFI95_12780</name>
</gene>
<sequence>MMASGNSSSTIFVGSSFDLDKLSSNAISAPLLADGDVSFYGHMSGIITSYINGTEKQVLSTWAGTGAGLTELNEDPINSVMRVNIANTSNASIVIPVGTVVSSANGVQYQIQLQPDVAQYWSQGSGGLGVFTLPPGASISVLAQATAVGVSGNLGENQVTQIGIAGAAITSSTLDTAVPQWSSGTMTLQNNSGNSTIIYTTMTVTGSNGKTYEVAVDPTVKGFVSTDADSSSGYYVLAAGASITVPIASVSPNTATTAPDYVQQALASNAAANSITGAGTLPSGVSIMSSSALVTAGPTSAAGSGIQAPLGNTGVLSDAQTQLFTTDQGYTPTEANVNVYNETIWSAQDLANWKGYVDNARAQGYLNLAPMMAEYEEGDFATAAATANIRAAALYSGGITFDLPPWFWLARDDAFRESTEAEIKWATANGLRSSITLSPQYPGDPHLLADTQALVSMLQAAGALPSQIVVKDGGVSTTDTFYSATDPNSLNNVANWLSSLTLTPTNSESGLEVRGTSARPDDLMTGVGPNWQQTGAAAASPYAIAQIFAETKSTTGTLTVTLSNAALGRLVAASGLGSVSQNGTVFTVTGTMAQLTAALQAMTFVAATGVVGNGSLTVTVTDAAGTITGHTAITVDNLMALSGVPATANAAGVVLPEQSLVLTSGNAATVLTATVTLSNPSLASFWNTGGATVSGDGSTLTLTGNAAALQSALRALETVTQVGASGNEIETVSITDGTQTVSASTTLSVSPATQLTVGGIPEEMIASSIGQTLPFAKVLLSSSANPSGVISVTATLPGGAAKLVASAGGSVSANGLSFSFTGTAAQAQVALRGLGVSVPVGTAAGTEALTLSVSGIGSHVTTLELGSTATVFVGAPDGTEVGYSASSVSQPLVSTGSIGLVDDYNGIVSTVVSGGGSALQTAWAGTAAGVFTLTATPLVAQQTITVSNTTKGSLTIPVGTIASTASGVQFQVVQSALGNANWVAGTSGDGSLGSFVVPAGGSLTLTVEALQAGYAGNVPANAITTLSGIGGAAITGSAPSLLAQEMAGGTVTLTNTGNSTVNIYEGTVLSNSTGTYQIGNTPTAAGYTPFLSDNSNGYYMLAPGQSTTVAVYGANAQSGTAANQLNQILAQTTSTANTLSSTALPSGVVVSGSSAISATGPVTAAQAASWGNAGAGTGVLTQNGYGRLVAGSGFGATEGSLFLPLSTNATAADLSEMQAYVNTLRGFGMMNVSIAVSGIQDFSSSAATANLRAAALYGGGIDLDVTPYSILAGGASALTAIENDIAWATQNGLRSTMTLRAYGDGSFMDETRSVMTQLQAAGTLPSQVLVLGSPTSTVIASNQLAPAVASYVATLGLTPSASESGLETVGSTVDAIMTGVQKSESVVGTAAIAPYAVAQVYAENAATVLTATVALSSTVLGVLSLSGAVAAASTVSADGSTVTLVGTQAQIDSSLAAIRYTPASGASGNAALNLSITDNAGTISGQTNLVVDAPLSVSGLANQSVNGWVVLQPNLTVSAAQGALVSATVSLSNPSLGSFWNVNANGVTVSADGGTATFKGTASAVQSFLDYLVFMPTRTASGNETETITISDGLATTSVTSTLSISVATNFVVSGLVAKQTISPLVANAPFQDIAVTKSTSPGQDIFIIVTLSPGAAKLVPAGVGVLSSDGLTYTYDGTPAQLQAALRGLTVSVPASATAATETLTLNINGRVTAETLTIAPTATVFVGAPDGTEVGYSASSVSQPLVSTGSIGLVDDYNGIVSTVVSGGGSALQTAWAGTAAGVFTLTATPLVAQQTITVSNTTKGSLTIPVGTIASTASGVQFQVVQSALGNANWVAGTSGDGSLGSFVVPAGGSLTLTVEALQAGYAGNVPANAITTLSGIGGAAITGSAPSLLAQEMAGGTVTLTNTGNSTVNIYEGTVLSNSTGTYQIGNTPTAAGYTPFLSDNSNGYYMLAPGQSTTVAVYGANAQSGTAANQLNQILAQTTSTANTLSSTALPSGVVVSGSSAISATGPVTAAQAASWGNAGAGTGVLTQNGYGRLVAGSGFGATEGSLFLPLSTNATAADLSEMQAYVNTLRGFGMMNVSIAVSGIQDFSSSAATANLRAAALYGGGIDLDVTPYSILAGGASALTAIENDIAWATQNGLRSTMTLRAYGDGSFMDETRSVMTQLQAAGTLPSQVLVLGSPTSTVIASNQLAPAVASYVATLGLTPSASESGLETVGSTVDAIMTGVQKSESVVGTAAIAPYAVAQVYAENAATVLTATVALSSTVLGVLSLSGAVAAASTVSADGSTVTLVGTQAQIDSSLAAIRYTPASGASGNAALNLSITDNAGTISGQTNLVVGNPAVAVKVADPVGANAAQIAAGTTATSTITISTGTTADALRATSGGTVTGNSFTVSGTTAADAHALAGLMLTPANGKVANLHISLSGASLTFTDTNPGNDLITSAGGETINLSSGIDTVSAGLGDTISAGSGSVFASGSNRFTFLGGNSAADTVSGGAGGGMFTAGTGGRSVLTAGTGATTLNAAGGNDTLIGGGATVLNGADNKSTNIFSAAGDTVNGAIGSIIHGPHGGTGAATIKLGAGGETIIGDTGAMSVTGGTGASHIQLASGAATITGGSGTQTVDVVGATHTTLTDGTGSELLSFTKGLSAGAVLTVSGFNTTKDHLQLSGYGTTSSGNGAAYTQNAVAGGTRLILSDGATITLLGLSHVDAAAVVLR</sequence>